<reference evidence="3" key="1">
    <citation type="submission" date="2018-04" db="EMBL/GenBank/DDBJ databases">
        <title>WGS assembly of Panicum hallii.</title>
        <authorList>
            <person name="Lovell J."/>
            <person name="Jenkins J."/>
            <person name="Lowry D."/>
            <person name="Mamidi S."/>
            <person name="Sreedasyam A."/>
            <person name="Weng X."/>
            <person name="Barry K."/>
            <person name="Bonette J."/>
            <person name="Campitelli B."/>
            <person name="Daum C."/>
            <person name="Gordon S."/>
            <person name="Gould B."/>
            <person name="Lipzen A."/>
            <person name="Macqueen A."/>
            <person name="Palacio-Mejia J."/>
            <person name="Plott C."/>
            <person name="Shakirov E."/>
            <person name="Shu S."/>
            <person name="Yoshinaga Y."/>
            <person name="Zane M."/>
            <person name="Rokhsar D."/>
            <person name="Grimwood J."/>
            <person name="Schmutz J."/>
            <person name="Juenger T."/>
        </authorList>
    </citation>
    <scope>NUCLEOTIDE SEQUENCE [LARGE SCALE GENOMIC DNA]</scope>
    <source>
        <strain evidence="3">FIL2</strain>
    </source>
</reference>
<dbReference type="EMBL" id="CM008048">
    <property type="protein sequence ID" value="PVH62577.1"/>
    <property type="molecule type" value="Genomic_DNA"/>
</dbReference>
<evidence type="ECO:0000313" key="3">
    <source>
        <dbReference type="EMBL" id="PVH62577.1"/>
    </source>
</evidence>
<sequence>MANTVPQSGRAGDGRRLRAPTRGNLLTFLLAPMLCSAAYCLGLWIWHNNRSAADSRVLGPSAARATSSCGGGGGGGGADEALDFEAHHARERRGVRVRIARGGGEDDRRPASIARHRDGTRDSGRGAGMEPGRRCGGRGRLAIGERASTAIGTGAGSVRAYSLRPKIAVPRHGGTAGSRRRGDAVDRRISGRRAKGEAGGAVSNLCGGVWGGDGGGDKGEFDYELEDARRGAWSRPRVGGEADLRRRRCEQWTSQGDARATAGSGAAGGGGGGGGAATVTASSRAS</sequence>
<feature type="compositionally biased region" description="Basic and acidic residues" evidence="1">
    <location>
        <begin position="103"/>
        <end position="124"/>
    </location>
</feature>
<keyword evidence="2" id="KW-1133">Transmembrane helix</keyword>
<organism evidence="3">
    <name type="scientific">Panicum hallii</name>
    <dbReference type="NCBI Taxonomy" id="206008"/>
    <lineage>
        <taxon>Eukaryota</taxon>
        <taxon>Viridiplantae</taxon>
        <taxon>Streptophyta</taxon>
        <taxon>Embryophyta</taxon>
        <taxon>Tracheophyta</taxon>
        <taxon>Spermatophyta</taxon>
        <taxon>Magnoliopsida</taxon>
        <taxon>Liliopsida</taxon>
        <taxon>Poales</taxon>
        <taxon>Poaceae</taxon>
        <taxon>PACMAD clade</taxon>
        <taxon>Panicoideae</taxon>
        <taxon>Panicodae</taxon>
        <taxon>Paniceae</taxon>
        <taxon>Panicinae</taxon>
        <taxon>Panicum</taxon>
        <taxon>Panicum sect. Panicum</taxon>
    </lineage>
</organism>
<name>A0A2T8KK67_9POAL</name>
<evidence type="ECO:0000256" key="1">
    <source>
        <dbReference type="SAM" id="MobiDB-lite"/>
    </source>
</evidence>
<accession>A0A2T8KK67</accession>
<feature type="compositionally biased region" description="Gly residues" evidence="1">
    <location>
        <begin position="265"/>
        <end position="276"/>
    </location>
</feature>
<protein>
    <submittedName>
        <fullName evidence="3">Uncharacterized protein</fullName>
    </submittedName>
</protein>
<feature type="region of interest" description="Disordered" evidence="1">
    <location>
        <begin position="232"/>
        <end position="286"/>
    </location>
</feature>
<keyword evidence="2" id="KW-0472">Membrane</keyword>
<proteinExistence type="predicted"/>
<feature type="compositionally biased region" description="Low complexity" evidence="1">
    <location>
        <begin position="277"/>
        <end position="286"/>
    </location>
</feature>
<dbReference type="Gramene" id="PVH62577">
    <property type="protein sequence ID" value="PVH62577"/>
    <property type="gene ID" value="PAHAL_3G327200"/>
</dbReference>
<feature type="transmembrane region" description="Helical" evidence="2">
    <location>
        <begin position="25"/>
        <end position="46"/>
    </location>
</feature>
<keyword evidence="2" id="KW-0812">Transmembrane</keyword>
<gene>
    <name evidence="3" type="ORF">PAHAL_3G327200</name>
</gene>
<evidence type="ECO:0000256" key="2">
    <source>
        <dbReference type="SAM" id="Phobius"/>
    </source>
</evidence>
<dbReference type="AlphaFoldDB" id="A0A2T8KK67"/>
<dbReference type="Proteomes" id="UP000243499">
    <property type="component" value="Chromosome 3"/>
</dbReference>
<feature type="region of interest" description="Disordered" evidence="1">
    <location>
        <begin position="94"/>
        <end position="141"/>
    </location>
</feature>